<dbReference type="Pfam" id="PF07995">
    <property type="entry name" value="GSDH"/>
    <property type="match status" value="1"/>
</dbReference>
<dbReference type="InterPro" id="IPR012938">
    <property type="entry name" value="Glc/Sorbosone_DH"/>
</dbReference>
<comment type="caution">
    <text evidence="2">The sequence shown here is derived from an EMBL/GenBank/DDBJ whole genome shotgun (WGS) entry which is preliminary data.</text>
</comment>
<reference evidence="2 3" key="1">
    <citation type="submission" date="2019-02" db="EMBL/GenBank/DDBJ databases">
        <title>Genomic Encyclopedia of Type Strains, Phase IV (KMG-IV): sequencing the most valuable type-strain genomes for metagenomic binning, comparative biology and taxonomic classification.</title>
        <authorList>
            <person name="Goeker M."/>
        </authorList>
    </citation>
    <scope>NUCLEOTIDE SEQUENCE [LARGE SCALE GENOMIC DNA]</scope>
    <source>
        <strain evidence="2 3">DSM 18116</strain>
    </source>
</reference>
<dbReference type="AlphaFoldDB" id="A0A4Q7MUH4"/>
<sequence>MNKNCMQALRSRTPLFSIITGLCFLLLLQACKKGDHMPGKEIDLKLIADNLISPLGAMSAPDQSKRLFVIDQIGKVWIIDKNNQMLPVPLIDLSSKMVTLNPNYDERGLLGLAFHPGFKSNGKFYVYYNLPPRSGGPAPGANWNNLSRVSEFKIAAANPNMADMNSEKILLDLDDPQGNHNGGTIAFGPDGYLYIAIGDGGGANDTPVGHADDWYPVNAGGNGQDNEANLFGNILRIDVNSGSPYGIPQDNPFVNKPGRDEIYAFGFRNPFRCSFDMGGSHGLYAGDAGQVLYEEINLVKKGGNYGWNVREGRHCFNAANNKEELPSCPLVDNMGMPLIDPVIELNNWQNPKGGKATTIIGGNVYRGHDISGLYGNYIFGTFSQGPGTPNGELFIARPSFSGNWDYSELVLKNRPDDIGYYLKGFGQDNMGEMYLTVSSMAGPSGNTGKVYKLVEVKKNGKPDKDDDIKKGDY</sequence>
<dbReference type="PANTHER" id="PTHR19328">
    <property type="entry name" value="HEDGEHOG-INTERACTING PROTEIN"/>
    <property type="match status" value="1"/>
</dbReference>
<accession>A0A4Q7MUH4</accession>
<evidence type="ECO:0000313" key="3">
    <source>
        <dbReference type="Proteomes" id="UP000293874"/>
    </source>
</evidence>
<feature type="domain" description="Glucose/Sorbosone dehydrogenase" evidence="1">
    <location>
        <begin position="54"/>
        <end position="313"/>
    </location>
</feature>
<dbReference type="Proteomes" id="UP000293874">
    <property type="component" value="Unassembled WGS sequence"/>
</dbReference>
<dbReference type="PROSITE" id="PS51257">
    <property type="entry name" value="PROKAR_LIPOPROTEIN"/>
    <property type="match status" value="1"/>
</dbReference>
<dbReference type="OrthoDB" id="9770043at2"/>
<protein>
    <submittedName>
        <fullName evidence="2">Glucose/sorbosone dehydrogenase</fullName>
    </submittedName>
</protein>
<dbReference type="Gene3D" id="2.120.10.30">
    <property type="entry name" value="TolB, C-terminal domain"/>
    <property type="match status" value="1"/>
</dbReference>
<dbReference type="PANTHER" id="PTHR19328:SF75">
    <property type="entry name" value="ALDOSE SUGAR DEHYDROGENASE YLII"/>
    <property type="match status" value="1"/>
</dbReference>
<dbReference type="InterPro" id="IPR011042">
    <property type="entry name" value="6-blade_b-propeller_TolB-like"/>
</dbReference>
<dbReference type="RefSeq" id="WP_130541235.1">
    <property type="nucleotide sequence ID" value="NZ_CP042431.1"/>
</dbReference>
<organism evidence="2 3">
    <name type="scientific">Pseudobacter ginsenosidimutans</name>
    <dbReference type="NCBI Taxonomy" id="661488"/>
    <lineage>
        <taxon>Bacteria</taxon>
        <taxon>Pseudomonadati</taxon>
        <taxon>Bacteroidota</taxon>
        <taxon>Chitinophagia</taxon>
        <taxon>Chitinophagales</taxon>
        <taxon>Chitinophagaceae</taxon>
        <taxon>Pseudobacter</taxon>
    </lineage>
</organism>
<dbReference type="EMBL" id="SGXA01000002">
    <property type="protein sequence ID" value="RZS70743.1"/>
    <property type="molecule type" value="Genomic_DNA"/>
</dbReference>
<dbReference type="SUPFAM" id="SSF50952">
    <property type="entry name" value="Soluble quinoprotein glucose dehydrogenase"/>
    <property type="match status" value="1"/>
</dbReference>
<evidence type="ECO:0000313" key="2">
    <source>
        <dbReference type="EMBL" id="RZS70743.1"/>
    </source>
</evidence>
<gene>
    <name evidence="2" type="ORF">EV199_2636</name>
</gene>
<name>A0A4Q7MUH4_9BACT</name>
<evidence type="ECO:0000259" key="1">
    <source>
        <dbReference type="Pfam" id="PF07995"/>
    </source>
</evidence>
<dbReference type="InterPro" id="IPR011041">
    <property type="entry name" value="Quinoprot_gluc/sorb_DH_b-prop"/>
</dbReference>
<keyword evidence="3" id="KW-1185">Reference proteome</keyword>
<proteinExistence type="predicted"/>